<dbReference type="AlphaFoldDB" id="A0A199W0C4"/>
<evidence type="ECO:0000256" key="7">
    <source>
        <dbReference type="SAM" id="Phobius"/>
    </source>
</evidence>
<evidence type="ECO:0000256" key="1">
    <source>
        <dbReference type="ARBA" id="ARBA00004167"/>
    </source>
</evidence>
<keyword evidence="3" id="KW-0732">Signal</keyword>
<evidence type="ECO:0000256" key="2">
    <source>
        <dbReference type="ARBA" id="ARBA00022692"/>
    </source>
</evidence>
<proteinExistence type="predicted"/>
<comment type="caution">
    <text evidence="8">The sequence shown here is derived from an EMBL/GenBank/DDBJ whole genome shotgun (WGS) entry which is preliminary data.</text>
</comment>
<organism evidence="8 9">
    <name type="scientific">Ananas comosus</name>
    <name type="common">Pineapple</name>
    <name type="synonym">Ananas ananas</name>
    <dbReference type="NCBI Taxonomy" id="4615"/>
    <lineage>
        <taxon>Eukaryota</taxon>
        <taxon>Viridiplantae</taxon>
        <taxon>Streptophyta</taxon>
        <taxon>Embryophyta</taxon>
        <taxon>Tracheophyta</taxon>
        <taxon>Spermatophyta</taxon>
        <taxon>Magnoliopsida</taxon>
        <taxon>Liliopsida</taxon>
        <taxon>Poales</taxon>
        <taxon>Bromeliaceae</taxon>
        <taxon>Bromelioideae</taxon>
        <taxon>Ananas</taxon>
    </lineage>
</organism>
<evidence type="ECO:0000313" key="8">
    <source>
        <dbReference type="EMBL" id="OAY82912.1"/>
    </source>
</evidence>
<evidence type="ECO:0000256" key="4">
    <source>
        <dbReference type="ARBA" id="ARBA00022989"/>
    </source>
</evidence>
<keyword evidence="4 7" id="KW-1133">Transmembrane helix</keyword>
<reference evidence="8 9" key="1">
    <citation type="journal article" date="2016" name="DNA Res.">
        <title>The draft genome of MD-2 pineapple using hybrid error correction of long reads.</title>
        <authorList>
            <person name="Redwan R.M."/>
            <person name="Saidin A."/>
            <person name="Kumar S.V."/>
        </authorList>
    </citation>
    <scope>NUCLEOTIDE SEQUENCE [LARGE SCALE GENOMIC DNA]</scope>
    <source>
        <strain evidence="9">cv. MD2</strain>
        <tissue evidence="8">Leaf</tissue>
    </source>
</reference>
<comment type="subcellular location">
    <subcellularLocation>
        <location evidence="1">Membrane</location>
        <topology evidence="1">Single-pass membrane protein</topology>
    </subcellularLocation>
</comment>
<name>A0A199W0C4_ANACO</name>
<evidence type="ECO:0000256" key="5">
    <source>
        <dbReference type="ARBA" id="ARBA00023136"/>
    </source>
</evidence>
<dbReference type="Proteomes" id="UP000092600">
    <property type="component" value="Unassembled WGS sequence"/>
</dbReference>
<protein>
    <submittedName>
        <fullName evidence="8">5'-adenylylsulfate reductase-like 3</fullName>
    </submittedName>
</protein>
<gene>
    <name evidence="8" type="ORF">ACMD2_24833</name>
</gene>
<dbReference type="EMBL" id="LSRQ01000423">
    <property type="protein sequence ID" value="OAY82912.1"/>
    <property type="molecule type" value="Genomic_DNA"/>
</dbReference>
<dbReference type="STRING" id="4615.A0A199W0C4"/>
<dbReference type="PANTHER" id="PTHR46854:SF1">
    <property type="entry name" value="5'-ADENYLYLSULFATE REDUCTASE-LIKE 4-RELATED"/>
    <property type="match status" value="1"/>
</dbReference>
<sequence length="210" mass="23696">MVCCSILSRYGVHGFPTLFLLNSTMEVQYHGPQNTDSLAAFYTDVTGINLASLDGISLNKMVDLSDMTEFNEDTEQKTCPFSWARSLEKLLQQDTYLALASAFVLLRLLSILVPKLNVWANRAWRRRTRFVSLINFWDCFQAYIEQAKQGFNKVILRKRSNLLEGAMNAGVWASKSLASVATGESSSSNLHPQAKEGRVKTLVRLCDLYR</sequence>
<dbReference type="PANTHER" id="PTHR46854">
    <property type="entry name" value="5'-ADENYLYLSULFATE REDUCTASE-LIKE 4-RELATED"/>
    <property type="match status" value="1"/>
</dbReference>
<evidence type="ECO:0000256" key="3">
    <source>
        <dbReference type="ARBA" id="ARBA00022729"/>
    </source>
</evidence>
<dbReference type="InterPro" id="IPR044606">
    <property type="entry name" value="APRL4/6"/>
</dbReference>
<keyword evidence="2 7" id="KW-0812">Transmembrane</keyword>
<feature type="transmembrane region" description="Helical" evidence="7">
    <location>
        <begin position="96"/>
        <end position="120"/>
    </location>
</feature>
<keyword evidence="5 7" id="KW-0472">Membrane</keyword>
<evidence type="ECO:0000313" key="9">
    <source>
        <dbReference type="Proteomes" id="UP000092600"/>
    </source>
</evidence>
<accession>A0A199W0C4</accession>
<dbReference type="GO" id="GO:0016020">
    <property type="term" value="C:membrane"/>
    <property type="evidence" value="ECO:0007669"/>
    <property type="project" value="UniProtKB-SubCell"/>
</dbReference>
<evidence type="ECO:0000256" key="6">
    <source>
        <dbReference type="ARBA" id="ARBA00023180"/>
    </source>
</evidence>
<keyword evidence="6" id="KW-0325">Glycoprotein</keyword>